<dbReference type="EMBL" id="CAJOAZ010015387">
    <property type="protein sequence ID" value="CAF4292593.1"/>
    <property type="molecule type" value="Genomic_DNA"/>
</dbReference>
<name>A0A820HC65_9BILA</name>
<feature type="non-terminal residue" evidence="1">
    <location>
        <position position="1"/>
    </location>
</feature>
<comment type="caution">
    <text evidence="1">The sequence shown here is derived from an EMBL/GenBank/DDBJ whole genome shotgun (WGS) entry which is preliminary data.</text>
</comment>
<evidence type="ECO:0000313" key="1">
    <source>
        <dbReference type="EMBL" id="CAF4292593.1"/>
    </source>
</evidence>
<sequence>HFLAEEGLQKSVNVRLLSGQIDGGLSSRNLIDREHDFDDESMMMTYSSP</sequence>
<gene>
    <name evidence="1" type="ORF">OXD698_LOCUS45657</name>
</gene>
<evidence type="ECO:0000313" key="2">
    <source>
        <dbReference type="Proteomes" id="UP000663844"/>
    </source>
</evidence>
<proteinExistence type="predicted"/>
<reference evidence="1" key="1">
    <citation type="submission" date="2021-02" db="EMBL/GenBank/DDBJ databases">
        <authorList>
            <person name="Nowell W R."/>
        </authorList>
    </citation>
    <scope>NUCLEOTIDE SEQUENCE</scope>
</reference>
<organism evidence="1 2">
    <name type="scientific">Adineta steineri</name>
    <dbReference type="NCBI Taxonomy" id="433720"/>
    <lineage>
        <taxon>Eukaryota</taxon>
        <taxon>Metazoa</taxon>
        <taxon>Spiralia</taxon>
        <taxon>Gnathifera</taxon>
        <taxon>Rotifera</taxon>
        <taxon>Eurotatoria</taxon>
        <taxon>Bdelloidea</taxon>
        <taxon>Adinetida</taxon>
        <taxon>Adinetidae</taxon>
        <taxon>Adineta</taxon>
    </lineage>
</organism>
<dbReference type="Proteomes" id="UP000663844">
    <property type="component" value="Unassembled WGS sequence"/>
</dbReference>
<dbReference type="AlphaFoldDB" id="A0A820HC65"/>
<accession>A0A820HC65</accession>
<protein>
    <submittedName>
        <fullName evidence="1">Uncharacterized protein</fullName>
    </submittedName>
</protein>